<organism evidence="1 2">
    <name type="scientific">Corchorus capsularis</name>
    <name type="common">Jute</name>
    <dbReference type="NCBI Taxonomy" id="210143"/>
    <lineage>
        <taxon>Eukaryota</taxon>
        <taxon>Viridiplantae</taxon>
        <taxon>Streptophyta</taxon>
        <taxon>Embryophyta</taxon>
        <taxon>Tracheophyta</taxon>
        <taxon>Spermatophyta</taxon>
        <taxon>Magnoliopsida</taxon>
        <taxon>eudicotyledons</taxon>
        <taxon>Gunneridae</taxon>
        <taxon>Pentapetalae</taxon>
        <taxon>rosids</taxon>
        <taxon>malvids</taxon>
        <taxon>Malvales</taxon>
        <taxon>Malvaceae</taxon>
        <taxon>Grewioideae</taxon>
        <taxon>Apeibeae</taxon>
        <taxon>Corchorus</taxon>
    </lineage>
</organism>
<evidence type="ECO:0000313" key="1">
    <source>
        <dbReference type="EMBL" id="OMO94697.1"/>
    </source>
</evidence>
<protein>
    <submittedName>
        <fullName evidence="1">Uncharacterized protein</fullName>
    </submittedName>
</protein>
<comment type="caution">
    <text evidence="1">The sequence shown here is derived from an EMBL/GenBank/DDBJ whole genome shotgun (WGS) entry which is preliminary data.</text>
</comment>
<gene>
    <name evidence="1" type="ORF">CCACVL1_05868</name>
</gene>
<dbReference type="EMBL" id="AWWV01007792">
    <property type="protein sequence ID" value="OMO94697.1"/>
    <property type="molecule type" value="Genomic_DNA"/>
</dbReference>
<sequence length="40" mass="4344">MAIISTAVKFLNPLKPTTGITLSEYRLQPVHGDGKSQTET</sequence>
<dbReference type="Gramene" id="OMO94697">
    <property type="protein sequence ID" value="OMO94697"/>
    <property type="gene ID" value="CCACVL1_05868"/>
</dbReference>
<evidence type="ECO:0000313" key="2">
    <source>
        <dbReference type="Proteomes" id="UP000188268"/>
    </source>
</evidence>
<dbReference type="AlphaFoldDB" id="A0A1R3JIU6"/>
<keyword evidence="2" id="KW-1185">Reference proteome</keyword>
<accession>A0A1R3JIU6</accession>
<dbReference type="Proteomes" id="UP000188268">
    <property type="component" value="Unassembled WGS sequence"/>
</dbReference>
<dbReference type="OrthoDB" id="10295705at2759"/>
<proteinExistence type="predicted"/>
<reference evidence="1 2" key="1">
    <citation type="submission" date="2013-09" db="EMBL/GenBank/DDBJ databases">
        <title>Corchorus capsularis genome sequencing.</title>
        <authorList>
            <person name="Alam M."/>
            <person name="Haque M.S."/>
            <person name="Islam M.S."/>
            <person name="Emdad E.M."/>
            <person name="Islam M.M."/>
            <person name="Ahmed B."/>
            <person name="Halim A."/>
            <person name="Hossen Q.M.M."/>
            <person name="Hossain M.Z."/>
            <person name="Ahmed R."/>
            <person name="Khan M.M."/>
            <person name="Islam R."/>
            <person name="Rashid M.M."/>
            <person name="Khan S.A."/>
            <person name="Rahman M.S."/>
            <person name="Alam M."/>
        </authorList>
    </citation>
    <scope>NUCLEOTIDE SEQUENCE [LARGE SCALE GENOMIC DNA]</scope>
    <source>
        <strain evidence="2">cv. CVL-1</strain>
        <tissue evidence="1">Whole seedling</tissue>
    </source>
</reference>
<name>A0A1R3JIU6_COCAP</name>